<proteinExistence type="predicted"/>
<evidence type="ECO:0008006" key="3">
    <source>
        <dbReference type="Google" id="ProtNLM"/>
    </source>
</evidence>
<name>A0A1X0SD79_RHIZD</name>
<dbReference type="AlphaFoldDB" id="A0A1X0SD79"/>
<organism evidence="1 2">
    <name type="scientific">Rhizopus microsporus</name>
    <dbReference type="NCBI Taxonomy" id="58291"/>
    <lineage>
        <taxon>Eukaryota</taxon>
        <taxon>Fungi</taxon>
        <taxon>Fungi incertae sedis</taxon>
        <taxon>Mucoromycota</taxon>
        <taxon>Mucoromycotina</taxon>
        <taxon>Mucoromycetes</taxon>
        <taxon>Mucorales</taxon>
        <taxon>Mucorineae</taxon>
        <taxon>Rhizopodaceae</taxon>
        <taxon>Rhizopus</taxon>
    </lineage>
</organism>
<sequence>MPNWRELPVEILEKTFNYVKQDCEYKLSWLAQYQLTCKSWCQTARGCLYDEITFDSAAMIEKFIKCMQNSHSGRLTRTITFYGNEGGRFRRTLEDYLSTLWNFPSQNFFELAKACPNVDRVKGELTGRDQWLALGTITTTCWQNIKELPYPPRPISEDDYGLPCYINIAVACRQTLTHLYWPRYLFYDAALAPHLSTFSNLTHLTVNDVTSSVLMDYDDIIQCCPNLTTLSSHCSKYDWHISMPDNYSKNYDMSSIQPHNKVKNLDLTLLFHKDVIRYVIHKFPNVDTLILRICYDIAQFIDWRLDAESYFAENGEELMKYLSRFHDYEFYAPIGSSLIENYLKFTPNADISIRVGYRASELTLYKNAIEFRCEKEAEEERERLKRIFSDYYQSIKNYSLEYLEKSNDVTTWIEDSLKACKELQTFHLDTDRLFLPSRAAMAAGVPLNSSVKTLSLDVQEVENGSLAAYARLLPALHNLIISHKSAEKTTRYIIEMPDTSFDHFSLQLQKCEYSYSHDKSNSMKHAILIVTTKKSGKKQCFIDMTSENGVIREYEAFKDSPHFVITLDFLVALGLILNKISNQYVYCFFEATDVATFSFAFVTSDFNLSFSARCLHKLYINGIKLCFRSAFSLYKCKKKTP</sequence>
<evidence type="ECO:0000313" key="2">
    <source>
        <dbReference type="Proteomes" id="UP000242381"/>
    </source>
</evidence>
<reference evidence="1 2" key="1">
    <citation type="journal article" date="2016" name="Proc. Natl. Acad. Sci. U.S.A.">
        <title>Lipid metabolic changes in an early divergent fungus govern the establishment of a mutualistic symbiosis with endobacteria.</title>
        <authorList>
            <person name="Lastovetsky O.A."/>
            <person name="Gaspar M.L."/>
            <person name="Mondo S.J."/>
            <person name="LaButti K.M."/>
            <person name="Sandor L."/>
            <person name="Grigoriev I.V."/>
            <person name="Henry S.A."/>
            <person name="Pawlowska T.E."/>
        </authorList>
    </citation>
    <scope>NUCLEOTIDE SEQUENCE [LARGE SCALE GENOMIC DNA]</scope>
    <source>
        <strain evidence="1 2">ATCC 11559</strain>
    </source>
</reference>
<dbReference type="Proteomes" id="UP000242381">
    <property type="component" value="Unassembled WGS sequence"/>
</dbReference>
<dbReference type="EMBL" id="KV921268">
    <property type="protein sequence ID" value="ORE22255.1"/>
    <property type="molecule type" value="Genomic_DNA"/>
</dbReference>
<dbReference type="SUPFAM" id="SSF52058">
    <property type="entry name" value="L domain-like"/>
    <property type="match status" value="1"/>
</dbReference>
<gene>
    <name evidence="1" type="ORF">BCV71DRAFT_253010</name>
</gene>
<dbReference type="InterPro" id="IPR032675">
    <property type="entry name" value="LRR_dom_sf"/>
</dbReference>
<evidence type="ECO:0000313" key="1">
    <source>
        <dbReference type="EMBL" id="ORE22255.1"/>
    </source>
</evidence>
<accession>A0A1X0SD79</accession>
<dbReference type="Gene3D" id="3.80.10.10">
    <property type="entry name" value="Ribonuclease Inhibitor"/>
    <property type="match status" value="1"/>
</dbReference>
<dbReference type="VEuPathDB" id="FungiDB:BCV72DRAFT_261978"/>
<protein>
    <recommendedName>
        <fullName evidence="3">F-box domain-containing protein</fullName>
    </recommendedName>
</protein>